<dbReference type="AlphaFoldDB" id="A0AAW1QLA6"/>
<proteinExistence type="inferred from homology"/>
<organism evidence="11 12">
    <name type="scientific">Elliptochloris bilobata</name>
    <dbReference type="NCBI Taxonomy" id="381761"/>
    <lineage>
        <taxon>Eukaryota</taxon>
        <taxon>Viridiplantae</taxon>
        <taxon>Chlorophyta</taxon>
        <taxon>core chlorophytes</taxon>
        <taxon>Trebouxiophyceae</taxon>
        <taxon>Trebouxiophyceae incertae sedis</taxon>
        <taxon>Elliptochloris clade</taxon>
        <taxon>Elliptochloris</taxon>
    </lineage>
</organism>
<dbReference type="InterPro" id="IPR023395">
    <property type="entry name" value="MCP_dom_sf"/>
</dbReference>
<evidence type="ECO:0000256" key="10">
    <source>
        <dbReference type="RuleBase" id="RU000488"/>
    </source>
</evidence>
<comment type="similarity">
    <text evidence="2 10">Belongs to the mitochondrial carrier (TC 2.A.29) family.</text>
</comment>
<dbReference type="InterPro" id="IPR018108">
    <property type="entry name" value="MCP_transmembrane"/>
</dbReference>
<dbReference type="GO" id="GO:1990575">
    <property type="term" value="P:mitochondrial L-ornithine transmembrane transport"/>
    <property type="evidence" value="ECO:0007669"/>
    <property type="project" value="TreeGrafter"/>
</dbReference>
<feature type="repeat" description="Solcar" evidence="9">
    <location>
        <begin position="137"/>
        <end position="224"/>
    </location>
</feature>
<dbReference type="Pfam" id="PF00153">
    <property type="entry name" value="Mito_carr"/>
    <property type="match status" value="2"/>
</dbReference>
<evidence type="ECO:0000256" key="4">
    <source>
        <dbReference type="ARBA" id="ARBA00022692"/>
    </source>
</evidence>
<evidence type="ECO:0000256" key="7">
    <source>
        <dbReference type="ARBA" id="ARBA00023128"/>
    </source>
</evidence>
<keyword evidence="7" id="KW-0496">Mitochondrion</keyword>
<dbReference type="GO" id="GO:0031966">
    <property type="term" value="C:mitochondrial membrane"/>
    <property type="evidence" value="ECO:0007669"/>
    <property type="project" value="UniProtKB-SubCell"/>
</dbReference>
<dbReference type="Proteomes" id="UP001445335">
    <property type="component" value="Unassembled WGS sequence"/>
</dbReference>
<dbReference type="Gene3D" id="1.50.40.10">
    <property type="entry name" value="Mitochondrial carrier domain"/>
    <property type="match status" value="2"/>
</dbReference>
<accession>A0AAW1QLA6</accession>
<evidence type="ECO:0000256" key="6">
    <source>
        <dbReference type="ARBA" id="ARBA00022989"/>
    </source>
</evidence>
<dbReference type="GO" id="GO:0000064">
    <property type="term" value="F:L-ornithine transmembrane transporter activity"/>
    <property type="evidence" value="ECO:0007669"/>
    <property type="project" value="TreeGrafter"/>
</dbReference>
<keyword evidence="12" id="KW-1185">Reference proteome</keyword>
<gene>
    <name evidence="11" type="ORF">WJX81_005698</name>
</gene>
<dbReference type="PANTHER" id="PTHR45624:SF62">
    <property type="entry name" value="MITOCHONDRIAL CARNITINE_ACYLCARNITINE CARRIER-LIKE PROTEIN"/>
    <property type="match status" value="1"/>
</dbReference>
<keyword evidence="4 9" id="KW-0812">Transmembrane</keyword>
<comment type="caution">
    <text evidence="11">The sequence shown here is derived from an EMBL/GenBank/DDBJ whole genome shotgun (WGS) entry which is preliminary data.</text>
</comment>
<name>A0AAW1QLA6_9CHLO</name>
<evidence type="ECO:0000256" key="1">
    <source>
        <dbReference type="ARBA" id="ARBA00004225"/>
    </source>
</evidence>
<evidence type="ECO:0000313" key="11">
    <source>
        <dbReference type="EMBL" id="KAK9822244.1"/>
    </source>
</evidence>
<keyword evidence="5" id="KW-0677">Repeat</keyword>
<evidence type="ECO:0000256" key="9">
    <source>
        <dbReference type="PROSITE-ProRule" id="PRU00282"/>
    </source>
</evidence>
<reference evidence="11 12" key="1">
    <citation type="journal article" date="2024" name="Nat. Commun.">
        <title>Phylogenomics reveals the evolutionary origins of lichenization in chlorophyte algae.</title>
        <authorList>
            <person name="Puginier C."/>
            <person name="Libourel C."/>
            <person name="Otte J."/>
            <person name="Skaloud P."/>
            <person name="Haon M."/>
            <person name="Grisel S."/>
            <person name="Petersen M."/>
            <person name="Berrin J.G."/>
            <person name="Delaux P.M."/>
            <person name="Dal Grande F."/>
            <person name="Keller J."/>
        </authorList>
    </citation>
    <scope>NUCLEOTIDE SEQUENCE [LARGE SCALE GENOMIC DNA]</scope>
    <source>
        <strain evidence="11 12">SAG 245.80</strain>
    </source>
</reference>
<evidence type="ECO:0000256" key="8">
    <source>
        <dbReference type="ARBA" id="ARBA00023136"/>
    </source>
</evidence>
<keyword evidence="3 10" id="KW-0813">Transport</keyword>
<evidence type="ECO:0000313" key="12">
    <source>
        <dbReference type="Proteomes" id="UP001445335"/>
    </source>
</evidence>
<keyword evidence="6" id="KW-1133">Transmembrane helix</keyword>
<comment type="subcellular location">
    <subcellularLocation>
        <location evidence="1">Mitochondrion membrane</location>
        <topology evidence="1">Multi-pass membrane protein</topology>
    </subcellularLocation>
</comment>
<dbReference type="SUPFAM" id="SSF103506">
    <property type="entry name" value="Mitochondrial carrier"/>
    <property type="match status" value="1"/>
</dbReference>
<sequence>MGSITTDLAAGTLAGAAQLLVGHPFDTTKGQASEPAEPAAGSCAAGMAAPLATVALLNAVATRGQMEHLFEHTDASELTVGDQFVAGVGAGVAVSLLACPMELVKCRLQAQTAAAGGAAAYQGPVDVAAAVHAWTLASMGSLVAAGGVAGACFWLPIYPADVVKSCMQVDSLTAPQYRSSADCFRQTLRSQGVAGLYRGFGRALARSVPANGTCFVVYELARMALGQAVGAAQVPARLPAYVLPSSGEL</sequence>
<dbReference type="PANTHER" id="PTHR45624">
    <property type="entry name" value="MITOCHONDRIAL BASIC AMINO ACIDS TRANSPORTER-RELATED"/>
    <property type="match status" value="1"/>
</dbReference>
<evidence type="ECO:0000256" key="3">
    <source>
        <dbReference type="ARBA" id="ARBA00022448"/>
    </source>
</evidence>
<evidence type="ECO:0000256" key="2">
    <source>
        <dbReference type="ARBA" id="ARBA00006375"/>
    </source>
</evidence>
<keyword evidence="8 9" id="KW-0472">Membrane</keyword>
<dbReference type="InterPro" id="IPR050567">
    <property type="entry name" value="Mitochondrial_Carrier"/>
</dbReference>
<dbReference type="EMBL" id="JALJOU010000089">
    <property type="protein sequence ID" value="KAK9822244.1"/>
    <property type="molecule type" value="Genomic_DNA"/>
</dbReference>
<evidence type="ECO:0000256" key="5">
    <source>
        <dbReference type="ARBA" id="ARBA00022737"/>
    </source>
</evidence>
<dbReference type="PROSITE" id="PS50920">
    <property type="entry name" value="SOLCAR"/>
    <property type="match status" value="1"/>
</dbReference>
<protein>
    <submittedName>
        <fullName evidence="11">Uncharacterized protein</fullName>
    </submittedName>
</protein>